<evidence type="ECO:0000256" key="1">
    <source>
        <dbReference type="SAM" id="SignalP"/>
    </source>
</evidence>
<evidence type="ECO:0000313" key="2">
    <source>
        <dbReference type="EMBL" id="JAD16704.1"/>
    </source>
</evidence>
<feature type="signal peptide" evidence="1">
    <location>
        <begin position="1"/>
        <end position="31"/>
    </location>
</feature>
<feature type="chain" id="PRO_5002059488" evidence="1">
    <location>
        <begin position="32"/>
        <end position="43"/>
    </location>
</feature>
<reference evidence="2" key="1">
    <citation type="submission" date="2014-09" db="EMBL/GenBank/DDBJ databases">
        <authorList>
            <person name="Magalhaes I.L.F."/>
            <person name="Oliveira U."/>
            <person name="Santos F.R."/>
            <person name="Vidigal T.H.D.A."/>
            <person name="Brescovit A.D."/>
            <person name="Santos A.J."/>
        </authorList>
    </citation>
    <scope>NUCLEOTIDE SEQUENCE</scope>
    <source>
        <tissue evidence="2">Shoot tissue taken approximately 20 cm above the soil surface</tissue>
    </source>
</reference>
<accession>A0A0A8XRY6</accession>
<keyword evidence="1" id="KW-0732">Signal</keyword>
<dbReference type="EMBL" id="GBRH01281191">
    <property type="protein sequence ID" value="JAD16704.1"/>
    <property type="molecule type" value="Transcribed_RNA"/>
</dbReference>
<organism evidence="2">
    <name type="scientific">Arundo donax</name>
    <name type="common">Giant reed</name>
    <name type="synonym">Donax arundinaceus</name>
    <dbReference type="NCBI Taxonomy" id="35708"/>
    <lineage>
        <taxon>Eukaryota</taxon>
        <taxon>Viridiplantae</taxon>
        <taxon>Streptophyta</taxon>
        <taxon>Embryophyta</taxon>
        <taxon>Tracheophyta</taxon>
        <taxon>Spermatophyta</taxon>
        <taxon>Magnoliopsida</taxon>
        <taxon>Liliopsida</taxon>
        <taxon>Poales</taxon>
        <taxon>Poaceae</taxon>
        <taxon>PACMAD clade</taxon>
        <taxon>Arundinoideae</taxon>
        <taxon>Arundineae</taxon>
        <taxon>Arundo</taxon>
    </lineage>
</organism>
<proteinExistence type="predicted"/>
<sequence>MCSCRSKFNWTIFRVMFVLVIFIQDKKGVCGLPHCTYTMRLQT</sequence>
<dbReference type="AlphaFoldDB" id="A0A0A8XRY6"/>
<protein>
    <submittedName>
        <fullName evidence="2">Uncharacterized protein</fullName>
    </submittedName>
</protein>
<reference evidence="2" key="2">
    <citation type="journal article" date="2015" name="Data Brief">
        <title>Shoot transcriptome of the giant reed, Arundo donax.</title>
        <authorList>
            <person name="Barrero R.A."/>
            <person name="Guerrero F.D."/>
            <person name="Moolhuijzen P."/>
            <person name="Goolsby J.A."/>
            <person name="Tidwell J."/>
            <person name="Bellgard S.E."/>
            <person name="Bellgard M.I."/>
        </authorList>
    </citation>
    <scope>NUCLEOTIDE SEQUENCE</scope>
    <source>
        <tissue evidence="2">Shoot tissue taken approximately 20 cm above the soil surface</tissue>
    </source>
</reference>
<name>A0A0A8XRY6_ARUDO</name>